<evidence type="ECO:0000313" key="1">
    <source>
        <dbReference type="EMBL" id="PNT57144.1"/>
    </source>
</evidence>
<protein>
    <submittedName>
        <fullName evidence="1">Uncharacterized protein</fullName>
    </submittedName>
</protein>
<dbReference type="InParanoid" id="A0A2K2C544"/>
<organism evidence="1 2">
    <name type="scientific">Populus trichocarpa</name>
    <name type="common">Western balsam poplar</name>
    <name type="synonym">Populus balsamifera subsp. trichocarpa</name>
    <dbReference type="NCBI Taxonomy" id="3694"/>
    <lineage>
        <taxon>Eukaryota</taxon>
        <taxon>Viridiplantae</taxon>
        <taxon>Streptophyta</taxon>
        <taxon>Embryophyta</taxon>
        <taxon>Tracheophyta</taxon>
        <taxon>Spermatophyta</taxon>
        <taxon>Magnoliopsida</taxon>
        <taxon>eudicotyledons</taxon>
        <taxon>Gunneridae</taxon>
        <taxon>Pentapetalae</taxon>
        <taxon>rosids</taxon>
        <taxon>fabids</taxon>
        <taxon>Malpighiales</taxon>
        <taxon>Salicaceae</taxon>
        <taxon>Saliceae</taxon>
        <taxon>Populus</taxon>
    </lineage>
</organism>
<gene>
    <name evidence="1" type="ORF">POPTR_001G284000</name>
</gene>
<dbReference type="Proteomes" id="UP000006729">
    <property type="component" value="Chromosome 1"/>
</dbReference>
<reference evidence="1 2" key="1">
    <citation type="journal article" date="2006" name="Science">
        <title>The genome of black cottonwood, Populus trichocarpa (Torr. &amp; Gray).</title>
        <authorList>
            <person name="Tuskan G.A."/>
            <person name="Difazio S."/>
            <person name="Jansson S."/>
            <person name="Bohlmann J."/>
            <person name="Grigoriev I."/>
            <person name="Hellsten U."/>
            <person name="Putnam N."/>
            <person name="Ralph S."/>
            <person name="Rombauts S."/>
            <person name="Salamov A."/>
            <person name="Schein J."/>
            <person name="Sterck L."/>
            <person name="Aerts A."/>
            <person name="Bhalerao R.R."/>
            <person name="Bhalerao R.P."/>
            <person name="Blaudez D."/>
            <person name="Boerjan W."/>
            <person name="Brun A."/>
            <person name="Brunner A."/>
            <person name="Busov V."/>
            <person name="Campbell M."/>
            <person name="Carlson J."/>
            <person name="Chalot M."/>
            <person name="Chapman J."/>
            <person name="Chen G.L."/>
            <person name="Cooper D."/>
            <person name="Coutinho P.M."/>
            <person name="Couturier J."/>
            <person name="Covert S."/>
            <person name="Cronk Q."/>
            <person name="Cunningham R."/>
            <person name="Davis J."/>
            <person name="Degroeve S."/>
            <person name="Dejardin A."/>
            <person name="Depamphilis C."/>
            <person name="Detter J."/>
            <person name="Dirks B."/>
            <person name="Dubchak I."/>
            <person name="Duplessis S."/>
            <person name="Ehlting J."/>
            <person name="Ellis B."/>
            <person name="Gendler K."/>
            <person name="Goodstein D."/>
            <person name="Gribskov M."/>
            <person name="Grimwood J."/>
            <person name="Groover A."/>
            <person name="Gunter L."/>
            <person name="Hamberger B."/>
            <person name="Heinze B."/>
            <person name="Helariutta Y."/>
            <person name="Henrissat B."/>
            <person name="Holligan D."/>
            <person name="Holt R."/>
            <person name="Huang W."/>
            <person name="Islam-Faridi N."/>
            <person name="Jones S."/>
            <person name="Jones-Rhoades M."/>
            <person name="Jorgensen R."/>
            <person name="Joshi C."/>
            <person name="Kangasjarvi J."/>
            <person name="Karlsson J."/>
            <person name="Kelleher C."/>
            <person name="Kirkpatrick R."/>
            <person name="Kirst M."/>
            <person name="Kohler A."/>
            <person name="Kalluri U."/>
            <person name="Larimer F."/>
            <person name="Leebens-Mack J."/>
            <person name="Leple J.C."/>
            <person name="Locascio P."/>
            <person name="Lou Y."/>
            <person name="Lucas S."/>
            <person name="Martin F."/>
            <person name="Montanini B."/>
            <person name="Napoli C."/>
            <person name="Nelson D.R."/>
            <person name="Nelson C."/>
            <person name="Nieminen K."/>
            <person name="Nilsson O."/>
            <person name="Pereda V."/>
            <person name="Peter G."/>
            <person name="Philippe R."/>
            <person name="Pilate G."/>
            <person name="Poliakov A."/>
            <person name="Razumovskaya J."/>
            <person name="Richardson P."/>
            <person name="Rinaldi C."/>
            <person name="Ritland K."/>
            <person name="Rouze P."/>
            <person name="Ryaboy D."/>
            <person name="Schmutz J."/>
            <person name="Schrader J."/>
            <person name="Segerman B."/>
            <person name="Shin H."/>
            <person name="Siddiqui A."/>
            <person name="Sterky F."/>
            <person name="Terry A."/>
            <person name="Tsai C.J."/>
            <person name="Uberbacher E."/>
            <person name="Unneberg P."/>
            <person name="Vahala J."/>
            <person name="Wall K."/>
            <person name="Wessler S."/>
            <person name="Yang G."/>
            <person name="Yin T."/>
            <person name="Douglas C."/>
            <person name="Marra M."/>
            <person name="Sandberg G."/>
            <person name="Van de Peer Y."/>
            <person name="Rokhsar D."/>
        </authorList>
    </citation>
    <scope>NUCLEOTIDE SEQUENCE [LARGE SCALE GENOMIC DNA]</scope>
    <source>
        <strain evidence="2">cv. Nisqually</strain>
    </source>
</reference>
<keyword evidence="2" id="KW-1185">Reference proteome</keyword>
<dbReference type="AlphaFoldDB" id="A0A2K2C544"/>
<accession>A0A2K2C544</accession>
<proteinExistence type="predicted"/>
<evidence type="ECO:0000313" key="2">
    <source>
        <dbReference type="Proteomes" id="UP000006729"/>
    </source>
</evidence>
<dbReference type="EMBL" id="CM009290">
    <property type="protein sequence ID" value="PNT57144.1"/>
    <property type="molecule type" value="Genomic_DNA"/>
</dbReference>
<sequence length="95" mass="10558">MQFYFLQEKKQKPKSNKKPSLYEGGVWVVSTTCIPLLVCSSIKHQPSGFSGASNIGSKQKGRCKATAIFLWQPQGGFQFFFATAITDLCTELPFC</sequence>
<name>A0A2K2C544_POPTR</name>